<gene>
    <name evidence="15" type="ORF">SAMN05421630_108160</name>
</gene>
<dbReference type="Proteomes" id="UP000199494">
    <property type="component" value="Unassembled WGS sequence"/>
</dbReference>
<keyword evidence="12" id="KW-0511">Multifunctional enzyme</keyword>
<sequence length="260" mass="28969">MPELPDVEGFRRVLAEHAKGATIRKVDVLDRQVLHGTDATGLREALSGNRFAEPRRHGKWLIAGIDGDRQTLLFHFGMTGELVWTEHDAPAHRYDRVVFGFDSGELRYRDLRKLKGLWLEREPRDHGELAGLGPDACLLSRDELGKLLSRSRGGVKATLTDQAVVAGLGNLLGDEILWRARLHPRERADRLGRGDVTRVHAAMVSVLRQGIRVGRVPPRPSWLTGHRNEPSGHCPRCGTVLSHARIGGRATVWCPRCQPV</sequence>
<proteinExistence type="inferred from homology"/>
<organism evidence="15 16">
    <name type="scientific">Prauserella marina</name>
    <dbReference type="NCBI Taxonomy" id="530584"/>
    <lineage>
        <taxon>Bacteria</taxon>
        <taxon>Bacillati</taxon>
        <taxon>Actinomycetota</taxon>
        <taxon>Actinomycetes</taxon>
        <taxon>Pseudonocardiales</taxon>
        <taxon>Pseudonocardiaceae</taxon>
        <taxon>Prauserella</taxon>
    </lineage>
</organism>
<evidence type="ECO:0000256" key="8">
    <source>
        <dbReference type="ARBA" id="ARBA00022833"/>
    </source>
</evidence>
<dbReference type="AlphaFoldDB" id="A0A222VU02"/>
<keyword evidence="6" id="KW-0863">Zinc-finger</keyword>
<dbReference type="SUPFAM" id="SSF57716">
    <property type="entry name" value="Glucocorticoid receptor-like (DNA-binding domain)"/>
    <property type="match status" value="1"/>
</dbReference>
<dbReference type="GO" id="GO:0008270">
    <property type="term" value="F:zinc ion binding"/>
    <property type="evidence" value="ECO:0007669"/>
    <property type="project" value="UniProtKB-KW"/>
</dbReference>
<evidence type="ECO:0000256" key="4">
    <source>
        <dbReference type="ARBA" id="ARBA00022723"/>
    </source>
</evidence>
<dbReference type="SUPFAM" id="SSF81624">
    <property type="entry name" value="N-terminal domain of MutM-like DNA repair proteins"/>
    <property type="match status" value="1"/>
</dbReference>
<evidence type="ECO:0000313" key="16">
    <source>
        <dbReference type="Proteomes" id="UP000199494"/>
    </source>
</evidence>
<dbReference type="PANTHER" id="PTHR22993:SF9">
    <property type="entry name" value="FORMAMIDOPYRIMIDINE-DNA GLYCOSYLASE"/>
    <property type="match status" value="1"/>
</dbReference>
<dbReference type="RefSeq" id="WP_091807785.1">
    <property type="nucleotide sequence ID" value="NZ_CP016353.1"/>
</dbReference>
<dbReference type="EMBL" id="FMZE01000008">
    <property type="protein sequence ID" value="SDD43157.1"/>
    <property type="molecule type" value="Genomic_DNA"/>
</dbReference>
<evidence type="ECO:0000256" key="5">
    <source>
        <dbReference type="ARBA" id="ARBA00022763"/>
    </source>
</evidence>
<reference evidence="15 16" key="1">
    <citation type="submission" date="2016-10" db="EMBL/GenBank/DDBJ databases">
        <authorList>
            <person name="de Groot N.N."/>
        </authorList>
    </citation>
    <scope>NUCLEOTIDE SEQUENCE [LARGE SCALE GENOMIC DNA]</scope>
    <source>
        <strain evidence="15 16">CGMCC 4.5506</strain>
    </source>
</reference>
<evidence type="ECO:0000313" key="15">
    <source>
        <dbReference type="EMBL" id="SDD43157.1"/>
    </source>
</evidence>
<comment type="similarity">
    <text evidence="3">Belongs to the FPG family.</text>
</comment>
<dbReference type="KEGG" id="pmad:BAY61_23195"/>
<dbReference type="GO" id="GO:0006284">
    <property type="term" value="P:base-excision repair"/>
    <property type="evidence" value="ECO:0007669"/>
    <property type="project" value="InterPro"/>
</dbReference>
<evidence type="ECO:0000256" key="7">
    <source>
        <dbReference type="ARBA" id="ARBA00022801"/>
    </source>
</evidence>
<dbReference type="Pfam" id="PF01149">
    <property type="entry name" value="Fapy_DNA_glyco"/>
    <property type="match status" value="1"/>
</dbReference>
<keyword evidence="4" id="KW-0479">Metal-binding</keyword>
<dbReference type="InterPro" id="IPR010663">
    <property type="entry name" value="Znf_FPG/IleRS"/>
</dbReference>
<accession>A0A222VU02</accession>
<name>A0A222VU02_9PSEU</name>
<evidence type="ECO:0000256" key="11">
    <source>
        <dbReference type="ARBA" id="ARBA00023239"/>
    </source>
</evidence>
<dbReference type="SUPFAM" id="SSF46946">
    <property type="entry name" value="S13-like H2TH domain"/>
    <property type="match status" value="1"/>
</dbReference>
<comment type="catalytic activity">
    <reaction evidence="14">
        <text>2'-deoxyribonucleotide-(2'-deoxyribose 5'-phosphate)-2'-deoxyribonucleotide-DNA = a 3'-end 2'-deoxyribonucleotide-(2,3-dehydro-2,3-deoxyribose 5'-phosphate)-DNA + a 5'-end 5'-phospho-2'-deoxyribonucleoside-DNA + H(+)</text>
        <dbReference type="Rhea" id="RHEA:66592"/>
        <dbReference type="Rhea" id="RHEA-COMP:13180"/>
        <dbReference type="Rhea" id="RHEA-COMP:16897"/>
        <dbReference type="Rhea" id="RHEA-COMP:17067"/>
        <dbReference type="ChEBI" id="CHEBI:15378"/>
        <dbReference type="ChEBI" id="CHEBI:136412"/>
        <dbReference type="ChEBI" id="CHEBI:157695"/>
        <dbReference type="ChEBI" id="CHEBI:167181"/>
        <dbReference type="EC" id="4.2.99.18"/>
    </reaction>
</comment>
<dbReference type="InterPro" id="IPR015887">
    <property type="entry name" value="DNA_glyclase_Znf_dom_DNA_BS"/>
</dbReference>
<evidence type="ECO:0000256" key="3">
    <source>
        <dbReference type="ARBA" id="ARBA00009409"/>
    </source>
</evidence>
<keyword evidence="11" id="KW-0456">Lyase</keyword>
<dbReference type="PROSITE" id="PS51066">
    <property type="entry name" value="ZF_FPG_2"/>
    <property type="match status" value="1"/>
</dbReference>
<keyword evidence="16" id="KW-1185">Reference proteome</keyword>
<dbReference type="InterPro" id="IPR012319">
    <property type="entry name" value="FPG_cat"/>
</dbReference>
<dbReference type="Pfam" id="PF06831">
    <property type="entry name" value="H2TH"/>
    <property type="match status" value="1"/>
</dbReference>
<evidence type="ECO:0000256" key="9">
    <source>
        <dbReference type="ARBA" id="ARBA00023125"/>
    </source>
</evidence>
<dbReference type="OrthoDB" id="9800855at2"/>
<keyword evidence="7" id="KW-0378">Hydrolase</keyword>
<dbReference type="PANTHER" id="PTHR22993">
    <property type="entry name" value="FORMAMIDOPYRIMIDINE-DNA GLYCOSYLASE"/>
    <property type="match status" value="1"/>
</dbReference>
<evidence type="ECO:0000256" key="14">
    <source>
        <dbReference type="ARBA" id="ARBA00044632"/>
    </source>
</evidence>
<comment type="catalytic activity">
    <reaction evidence="1">
        <text>Hydrolysis of DNA containing ring-opened 7-methylguanine residues, releasing 2,6-diamino-4-hydroxy-5-(N-methyl)formamidopyrimidine.</text>
        <dbReference type="EC" id="3.2.2.23"/>
    </reaction>
</comment>
<keyword evidence="5" id="KW-0227">DNA damage</keyword>
<dbReference type="SMART" id="SM00898">
    <property type="entry name" value="Fapy_DNA_glyco"/>
    <property type="match status" value="1"/>
</dbReference>
<dbReference type="Gene3D" id="3.20.190.10">
    <property type="entry name" value="MutM-like, N-terminal"/>
    <property type="match status" value="1"/>
</dbReference>
<dbReference type="STRING" id="530584.SAMN05421630_108160"/>
<evidence type="ECO:0000256" key="2">
    <source>
        <dbReference type="ARBA" id="ARBA00001947"/>
    </source>
</evidence>
<dbReference type="GO" id="GO:0034039">
    <property type="term" value="F:8-oxo-7,8-dihydroguanine DNA N-glycosylase activity"/>
    <property type="evidence" value="ECO:0007669"/>
    <property type="project" value="TreeGrafter"/>
</dbReference>
<evidence type="ECO:0000256" key="12">
    <source>
        <dbReference type="ARBA" id="ARBA00023268"/>
    </source>
</evidence>
<evidence type="ECO:0000256" key="1">
    <source>
        <dbReference type="ARBA" id="ARBA00001668"/>
    </source>
</evidence>
<keyword evidence="13" id="KW-0326">Glycosidase</keyword>
<dbReference type="CDD" id="cd08966">
    <property type="entry name" value="EcFpg-like_N"/>
    <property type="match status" value="1"/>
</dbReference>
<dbReference type="GO" id="GO:0140078">
    <property type="term" value="F:class I DNA-(apurinic or apyrimidinic site) endonuclease activity"/>
    <property type="evidence" value="ECO:0007669"/>
    <property type="project" value="UniProtKB-EC"/>
</dbReference>
<keyword evidence="10" id="KW-0234">DNA repair</keyword>
<dbReference type="InterPro" id="IPR000214">
    <property type="entry name" value="Znf_DNA_glyclase/AP_lyase"/>
</dbReference>
<dbReference type="PROSITE" id="PS51068">
    <property type="entry name" value="FPG_CAT"/>
    <property type="match status" value="1"/>
</dbReference>
<dbReference type="Pfam" id="PF06827">
    <property type="entry name" value="zf-FPG_IleRS"/>
    <property type="match status" value="1"/>
</dbReference>
<keyword evidence="8" id="KW-0862">Zinc</keyword>
<evidence type="ECO:0000256" key="13">
    <source>
        <dbReference type="ARBA" id="ARBA00023295"/>
    </source>
</evidence>
<evidence type="ECO:0000256" key="10">
    <source>
        <dbReference type="ARBA" id="ARBA00023204"/>
    </source>
</evidence>
<dbReference type="InterPro" id="IPR010979">
    <property type="entry name" value="Ribosomal_uS13-like_H2TH"/>
</dbReference>
<dbReference type="GO" id="GO:0003684">
    <property type="term" value="F:damaged DNA binding"/>
    <property type="evidence" value="ECO:0007669"/>
    <property type="project" value="InterPro"/>
</dbReference>
<dbReference type="Gene3D" id="1.10.8.50">
    <property type="match status" value="1"/>
</dbReference>
<keyword evidence="9" id="KW-0238">DNA-binding</keyword>
<dbReference type="InterPro" id="IPR015886">
    <property type="entry name" value="H2TH_FPG"/>
</dbReference>
<protein>
    <submittedName>
        <fullName evidence="15">Formamidopyrimidine-DNA glycosylase</fullName>
    </submittedName>
</protein>
<dbReference type="InterPro" id="IPR035937">
    <property type="entry name" value="FPG_N"/>
</dbReference>
<dbReference type="SMART" id="SM01232">
    <property type="entry name" value="H2TH"/>
    <property type="match status" value="1"/>
</dbReference>
<evidence type="ECO:0000256" key="6">
    <source>
        <dbReference type="ARBA" id="ARBA00022771"/>
    </source>
</evidence>
<dbReference type="PROSITE" id="PS01242">
    <property type="entry name" value="ZF_FPG_1"/>
    <property type="match status" value="1"/>
</dbReference>
<comment type="cofactor">
    <cofactor evidence="2">
        <name>Zn(2+)</name>
        <dbReference type="ChEBI" id="CHEBI:29105"/>
    </cofactor>
</comment>